<proteinExistence type="inferred from homology"/>
<sequence>MLEIHGTTVLCVRDKNTVAMASDGQVTQGNVAILKNNAKKVRKINGNILIGFAGATADAFTLMELFEEMVTKFQGNIQKSAIELAKKWRTDRILHRLDALMAVANAESSLLISGSGDVIEPADGILAIGSGGMYAYAAAKALQDHSSLTAKEITKEALLIAASICVYTNDHITMEELSID</sequence>
<dbReference type="PANTHER" id="PTHR32194">
    <property type="entry name" value="METALLOPROTEASE TLDD"/>
    <property type="match status" value="1"/>
</dbReference>
<dbReference type="InterPro" id="IPR022281">
    <property type="entry name" value="ATP-dep_Prtase_HsIV_su"/>
</dbReference>
<evidence type="ECO:0000256" key="7">
    <source>
        <dbReference type="ARBA" id="ARBA00022723"/>
    </source>
</evidence>
<reference evidence="10 11" key="1">
    <citation type="submission" date="2019-08" db="EMBL/GenBank/DDBJ databases">
        <title>Complete genome sequence of Candidatus Uab amorphum.</title>
        <authorList>
            <person name="Shiratori T."/>
            <person name="Suzuki S."/>
            <person name="Kakizawa Y."/>
            <person name="Ishida K."/>
        </authorList>
    </citation>
    <scope>NUCLEOTIDE SEQUENCE [LARGE SCALE GENOMIC DNA]</scope>
    <source>
        <strain evidence="10 11">SRT547</strain>
    </source>
</reference>
<dbReference type="SUPFAM" id="SSF56235">
    <property type="entry name" value="N-terminal nucleophile aminohydrolases (Ntn hydrolases)"/>
    <property type="match status" value="1"/>
</dbReference>
<organism evidence="10 11">
    <name type="scientific">Uabimicrobium amorphum</name>
    <dbReference type="NCBI Taxonomy" id="2596890"/>
    <lineage>
        <taxon>Bacteria</taxon>
        <taxon>Pseudomonadati</taxon>
        <taxon>Planctomycetota</taxon>
        <taxon>Candidatus Uabimicrobiia</taxon>
        <taxon>Candidatus Uabimicrobiales</taxon>
        <taxon>Candidatus Uabimicrobiaceae</taxon>
        <taxon>Candidatus Uabimicrobium</taxon>
    </lineage>
</organism>
<dbReference type="EMBL" id="AP019860">
    <property type="protein sequence ID" value="BBM88160.1"/>
    <property type="molecule type" value="Genomic_DNA"/>
</dbReference>
<dbReference type="NCBIfam" id="NF003964">
    <property type="entry name" value="PRK05456.1"/>
    <property type="match status" value="1"/>
</dbReference>
<keyword evidence="8" id="KW-0378">Hydrolase</keyword>
<evidence type="ECO:0000256" key="5">
    <source>
        <dbReference type="ARBA" id="ARBA00022670"/>
    </source>
</evidence>
<keyword evidence="6" id="KW-0888">Threonine protease</keyword>
<keyword evidence="5 10" id="KW-0645">Protease</keyword>
<accession>A0A5S9IW35</accession>
<dbReference type="NCBIfam" id="TIGR03692">
    <property type="entry name" value="ATP_dep_HslV"/>
    <property type="match status" value="1"/>
</dbReference>
<dbReference type="InterPro" id="IPR001353">
    <property type="entry name" value="Proteasome_sua/b"/>
</dbReference>
<evidence type="ECO:0000256" key="6">
    <source>
        <dbReference type="ARBA" id="ARBA00022698"/>
    </source>
</evidence>
<keyword evidence="4" id="KW-0021">Allosteric enzyme</keyword>
<dbReference type="AlphaFoldDB" id="A0A5S9IW35"/>
<keyword evidence="11" id="KW-1185">Reference proteome</keyword>
<dbReference type="GO" id="GO:0004298">
    <property type="term" value="F:threonine-type endopeptidase activity"/>
    <property type="evidence" value="ECO:0007669"/>
    <property type="project" value="UniProtKB-KW"/>
</dbReference>
<dbReference type="RefSeq" id="WP_151972392.1">
    <property type="nucleotide sequence ID" value="NZ_AP019860.1"/>
</dbReference>
<dbReference type="InterPro" id="IPR029055">
    <property type="entry name" value="Ntn_hydrolases_N"/>
</dbReference>
<evidence type="ECO:0000256" key="8">
    <source>
        <dbReference type="ARBA" id="ARBA00022801"/>
    </source>
</evidence>
<gene>
    <name evidence="10" type="ORF">UABAM_06576</name>
</gene>
<dbReference type="Proteomes" id="UP000326354">
    <property type="component" value="Chromosome"/>
</dbReference>
<protein>
    <submittedName>
        <fullName evidence="10">ATP-dependent protease subunit HslV</fullName>
    </submittedName>
</protein>
<dbReference type="Gene3D" id="3.60.20.10">
    <property type="entry name" value="Glutamine Phosphoribosylpyrophosphate, subunit 1, domain 1"/>
    <property type="match status" value="1"/>
</dbReference>
<dbReference type="GO" id="GO:0051603">
    <property type="term" value="P:proteolysis involved in protein catabolic process"/>
    <property type="evidence" value="ECO:0007669"/>
    <property type="project" value="InterPro"/>
</dbReference>
<evidence type="ECO:0000256" key="2">
    <source>
        <dbReference type="ARBA" id="ARBA00006053"/>
    </source>
</evidence>
<dbReference type="OrthoDB" id="9804884at2"/>
<dbReference type="InterPro" id="IPR023333">
    <property type="entry name" value="Proteasome_suB-type"/>
</dbReference>
<dbReference type="PANTHER" id="PTHR32194:SF0">
    <property type="entry name" value="ATP-DEPENDENT PROTEASE SUBUNIT HSLV"/>
    <property type="match status" value="1"/>
</dbReference>
<dbReference type="Pfam" id="PF00227">
    <property type="entry name" value="Proteasome"/>
    <property type="match status" value="1"/>
</dbReference>
<evidence type="ECO:0000256" key="3">
    <source>
        <dbReference type="ARBA" id="ARBA00022490"/>
    </source>
</evidence>
<dbReference type="GO" id="GO:0005839">
    <property type="term" value="C:proteasome core complex"/>
    <property type="evidence" value="ECO:0007669"/>
    <property type="project" value="InterPro"/>
</dbReference>
<keyword evidence="7" id="KW-0479">Metal-binding</keyword>
<keyword evidence="9" id="KW-0915">Sodium</keyword>
<dbReference type="KEGG" id="uam:UABAM_06576"/>
<dbReference type="GO" id="GO:0046872">
    <property type="term" value="F:metal ion binding"/>
    <property type="evidence" value="ECO:0007669"/>
    <property type="project" value="UniProtKB-KW"/>
</dbReference>
<evidence type="ECO:0000256" key="4">
    <source>
        <dbReference type="ARBA" id="ARBA00022533"/>
    </source>
</evidence>
<comment type="similarity">
    <text evidence="2">Belongs to the peptidase T1B family. HslV subfamily.</text>
</comment>
<evidence type="ECO:0000313" key="11">
    <source>
        <dbReference type="Proteomes" id="UP000326354"/>
    </source>
</evidence>
<dbReference type="CDD" id="cd01913">
    <property type="entry name" value="protease_HslV"/>
    <property type="match status" value="1"/>
</dbReference>
<evidence type="ECO:0000313" key="10">
    <source>
        <dbReference type="EMBL" id="BBM88160.1"/>
    </source>
</evidence>
<name>A0A5S9IW35_UABAM</name>
<comment type="subcellular location">
    <subcellularLocation>
        <location evidence="1">Cytoplasm</location>
    </subcellularLocation>
</comment>
<evidence type="ECO:0000256" key="1">
    <source>
        <dbReference type="ARBA" id="ARBA00004496"/>
    </source>
</evidence>
<dbReference type="PROSITE" id="PS51476">
    <property type="entry name" value="PROTEASOME_BETA_2"/>
    <property type="match status" value="1"/>
</dbReference>
<keyword evidence="3" id="KW-0963">Cytoplasm</keyword>
<dbReference type="GO" id="GO:0009376">
    <property type="term" value="C:HslUV protease complex"/>
    <property type="evidence" value="ECO:0007669"/>
    <property type="project" value="InterPro"/>
</dbReference>
<evidence type="ECO:0000256" key="9">
    <source>
        <dbReference type="ARBA" id="ARBA00023053"/>
    </source>
</evidence>